<keyword evidence="3" id="KW-1185">Reference proteome</keyword>
<keyword evidence="1" id="KW-0732">Signal</keyword>
<reference evidence="2 3" key="1">
    <citation type="submission" date="2023-05" db="EMBL/GenBank/DDBJ databases">
        <title>Adaptations of aquatic viruses from atmosphere-close ecosystems of the Central Arctic Ocean.</title>
        <authorList>
            <person name="Rahlff J."/>
            <person name="Holmfeldt K."/>
        </authorList>
    </citation>
    <scope>NUCLEOTIDE SEQUENCE [LARGE SCALE GENOMIC DNA]</scope>
    <source>
        <strain evidence="2 3">Arc14</strain>
    </source>
</reference>
<evidence type="ECO:0000256" key="1">
    <source>
        <dbReference type="SAM" id="SignalP"/>
    </source>
</evidence>
<dbReference type="EMBL" id="JASMRN010000002">
    <property type="protein sequence ID" value="MEZ7514352.1"/>
    <property type="molecule type" value="Genomic_DNA"/>
</dbReference>
<comment type="caution">
    <text evidence="2">The sequence shown here is derived from an EMBL/GenBank/DDBJ whole genome shotgun (WGS) entry which is preliminary data.</text>
</comment>
<feature type="signal peptide" evidence="1">
    <location>
        <begin position="1"/>
        <end position="18"/>
    </location>
</feature>
<evidence type="ECO:0000313" key="2">
    <source>
        <dbReference type="EMBL" id="MEZ7514352.1"/>
    </source>
</evidence>
<gene>
    <name evidence="2" type="ORF">QO192_03540</name>
</gene>
<feature type="chain" id="PRO_5045611705" description="SH3 domain-containing protein" evidence="1">
    <location>
        <begin position="19"/>
        <end position="258"/>
    </location>
</feature>
<dbReference type="Proteomes" id="UP001568894">
    <property type="component" value="Unassembled WGS sequence"/>
</dbReference>
<evidence type="ECO:0008006" key="4">
    <source>
        <dbReference type="Google" id="ProtNLM"/>
    </source>
</evidence>
<name>A0ABV4KBL8_9FLAO</name>
<accession>A0ABV4KBL8</accession>
<sequence>MKKYILLLLLVAGSVLNAQTVNNFKAVIVPLKFDFLKSENAYRLNTISKFNTKKAGFEAFYANQSIPKEMNNRCDLLYLNVEKESGFLVTKLFVTFKDCNGNVVFQSEVGRSKEKDFETAYMEALNEAFQSVYALHYKYEGPAANVTSNDVDQNQTYSNNQTVYAPSTKINVQEAEETKATTITATEGLLYAQPIANGYQLIDATPKVVMRVTKTSNPSTYIAVKGDTQGVLVSKNGSWYFEYYKDQNLISEKVEVKF</sequence>
<proteinExistence type="predicted"/>
<protein>
    <recommendedName>
        <fullName evidence="4">SH3 domain-containing protein</fullName>
    </recommendedName>
</protein>
<dbReference type="RefSeq" id="WP_371568040.1">
    <property type="nucleotide sequence ID" value="NZ_JASMRN010000002.1"/>
</dbReference>
<organism evidence="2 3">
    <name type="scientific">Flavobacterium frigidarium</name>
    <dbReference type="NCBI Taxonomy" id="99286"/>
    <lineage>
        <taxon>Bacteria</taxon>
        <taxon>Pseudomonadati</taxon>
        <taxon>Bacteroidota</taxon>
        <taxon>Flavobacteriia</taxon>
        <taxon>Flavobacteriales</taxon>
        <taxon>Flavobacteriaceae</taxon>
        <taxon>Flavobacterium</taxon>
    </lineage>
</organism>
<evidence type="ECO:0000313" key="3">
    <source>
        <dbReference type="Proteomes" id="UP001568894"/>
    </source>
</evidence>